<evidence type="ECO:0000313" key="2">
    <source>
        <dbReference type="Proteomes" id="UP000503278"/>
    </source>
</evidence>
<dbReference type="Proteomes" id="UP000503278">
    <property type="component" value="Chromosome"/>
</dbReference>
<dbReference type="KEGG" id="mrob:HH214_09215"/>
<dbReference type="RefSeq" id="WP_169607111.1">
    <property type="nucleotide sequence ID" value="NZ_CP051682.1"/>
</dbReference>
<evidence type="ECO:0000313" key="1">
    <source>
        <dbReference type="EMBL" id="QJD96042.1"/>
    </source>
</evidence>
<name>A0A7L5DY45_9SPHI</name>
<dbReference type="EMBL" id="CP051682">
    <property type="protein sequence ID" value="QJD96042.1"/>
    <property type="molecule type" value="Genomic_DNA"/>
</dbReference>
<gene>
    <name evidence="1" type="ORF">HH214_09215</name>
</gene>
<dbReference type="AlphaFoldDB" id="A0A7L5DY45"/>
<proteinExistence type="predicted"/>
<accession>A0A7L5DY45</accession>
<protein>
    <submittedName>
        <fullName evidence="1">Uncharacterized protein</fullName>
    </submittedName>
</protein>
<keyword evidence="2" id="KW-1185">Reference proteome</keyword>
<organism evidence="1 2">
    <name type="scientific">Mucilaginibacter robiniae</name>
    <dbReference type="NCBI Taxonomy" id="2728022"/>
    <lineage>
        <taxon>Bacteria</taxon>
        <taxon>Pseudomonadati</taxon>
        <taxon>Bacteroidota</taxon>
        <taxon>Sphingobacteriia</taxon>
        <taxon>Sphingobacteriales</taxon>
        <taxon>Sphingobacteriaceae</taxon>
        <taxon>Mucilaginibacter</taxon>
    </lineage>
</organism>
<sequence length="58" mass="6715">MDEQSKPFENDIATFRTDVKQRVLAFAEQLLNEEGYSPRAALQEGIRRAEQQFLDEQG</sequence>
<reference evidence="1 2" key="1">
    <citation type="submission" date="2020-04" db="EMBL/GenBank/DDBJ databases">
        <title>Genome sequencing of novel species.</title>
        <authorList>
            <person name="Heo J."/>
            <person name="Kim S.-J."/>
            <person name="Kim J.-S."/>
            <person name="Hong S.-B."/>
            <person name="Kwon S.-W."/>
        </authorList>
    </citation>
    <scope>NUCLEOTIDE SEQUENCE [LARGE SCALE GENOMIC DNA]</scope>
    <source>
        <strain evidence="1 2">F39-2</strain>
    </source>
</reference>